<dbReference type="Pfam" id="PF00076">
    <property type="entry name" value="RRM_1"/>
    <property type="match status" value="1"/>
</dbReference>
<evidence type="ECO:0000256" key="1">
    <source>
        <dbReference type="ARBA" id="ARBA00022884"/>
    </source>
</evidence>
<dbReference type="SUPFAM" id="SSF54928">
    <property type="entry name" value="RNA-binding domain, RBD"/>
    <property type="match status" value="1"/>
</dbReference>
<gene>
    <name evidence="5" type="ORF">MUCCIDRAFT_155168</name>
</gene>
<dbReference type="CDD" id="cd12418">
    <property type="entry name" value="RRM_Aly_REF_like"/>
    <property type="match status" value="1"/>
</dbReference>
<dbReference type="EMBL" id="AMYB01000002">
    <property type="protein sequence ID" value="OAD05872.1"/>
    <property type="molecule type" value="Genomic_DNA"/>
</dbReference>
<dbReference type="Gene3D" id="3.30.70.330">
    <property type="match status" value="1"/>
</dbReference>
<evidence type="ECO:0000259" key="4">
    <source>
        <dbReference type="PROSITE" id="PS50102"/>
    </source>
</evidence>
<dbReference type="PANTHER" id="PTHR19965:SF35">
    <property type="entry name" value="RNA ANNEALING PROTEIN YRA1"/>
    <property type="match status" value="1"/>
</dbReference>
<sequence length="229" mass="24537">MSNLGALDMALDDVISQNRTNKRSSNNNTGGRRGGNSRGGVSKSRSSGGRPSPYNGARPARNNAPVRNSRPASSTPRTANNSLVVANLHFNVTEKDLYDLFGQIGTLKRAFLHIGPNGKSAGIADVVFQSSHDAERARNTYNNVELDGRPMRITNASIISAVSNAPSSNAPRRSNLRGGNNGGRRDNNSSNGARRGGGNKRESRPKPSQQDLDAEMDSYMGNNEDVQMN</sequence>
<keyword evidence="6" id="KW-1185">Reference proteome</keyword>
<dbReference type="InterPro" id="IPR051229">
    <property type="entry name" value="ALYREF_mRNA_export"/>
</dbReference>
<reference evidence="5 6" key="1">
    <citation type="submission" date="2015-06" db="EMBL/GenBank/DDBJ databases">
        <title>Expansion of signal transduction pathways in fungi by whole-genome duplication.</title>
        <authorList>
            <consortium name="DOE Joint Genome Institute"/>
            <person name="Corrochano L.M."/>
            <person name="Kuo A."/>
            <person name="Marcet-Houben M."/>
            <person name="Polaino S."/>
            <person name="Salamov A."/>
            <person name="Villalobos J.M."/>
            <person name="Alvarez M.I."/>
            <person name="Avalos J."/>
            <person name="Benito E.P."/>
            <person name="Benoit I."/>
            <person name="Burger G."/>
            <person name="Camino L.P."/>
            <person name="Canovas D."/>
            <person name="Cerda-Olmedo E."/>
            <person name="Cheng J.-F."/>
            <person name="Dominguez A."/>
            <person name="Elias M."/>
            <person name="Eslava A.P."/>
            <person name="Glaser F."/>
            <person name="Grimwood J."/>
            <person name="Gutierrez G."/>
            <person name="Heitman J."/>
            <person name="Henrissat B."/>
            <person name="Iturriaga E.A."/>
            <person name="Lang B.F."/>
            <person name="Lavin J.L."/>
            <person name="Lee S."/>
            <person name="Li W."/>
            <person name="Lindquist E."/>
            <person name="Lopez-Garcia S."/>
            <person name="Luque E.M."/>
            <person name="Marcos A.T."/>
            <person name="Martin J."/>
            <person name="Mccluskey K."/>
            <person name="Medina H.R."/>
            <person name="Miralles-Duran A."/>
            <person name="Miyazaki A."/>
            <person name="Munoz-Torres E."/>
            <person name="Oguiza J.A."/>
            <person name="Ohm R."/>
            <person name="Olmedo M."/>
            <person name="Orejas M."/>
            <person name="Ortiz-Castellanos L."/>
            <person name="Pisabarro A.G."/>
            <person name="Rodriguez-Romero J."/>
            <person name="Ruiz-Herrera J."/>
            <person name="Ruiz-Vazquez R."/>
            <person name="Sanz C."/>
            <person name="Schackwitz W."/>
            <person name="Schmutz J."/>
            <person name="Shahriari M."/>
            <person name="Shelest E."/>
            <person name="Silva-Franco F."/>
            <person name="Soanes D."/>
            <person name="Syed K."/>
            <person name="Tagua V.G."/>
            <person name="Talbot N.J."/>
            <person name="Thon M."/>
            <person name="De Vries R.P."/>
            <person name="Wiebenga A."/>
            <person name="Yadav J.S."/>
            <person name="Braun E.L."/>
            <person name="Baker S."/>
            <person name="Garre V."/>
            <person name="Horwitz B."/>
            <person name="Torres-Martinez S."/>
            <person name="Idnurm A."/>
            <person name="Herrera-Estrella A."/>
            <person name="Gabaldon T."/>
            <person name="Grigoriev I.V."/>
        </authorList>
    </citation>
    <scope>NUCLEOTIDE SEQUENCE [LARGE SCALE GENOMIC DNA]</scope>
    <source>
        <strain evidence="5 6">CBS 277.49</strain>
    </source>
</reference>
<evidence type="ECO:0000256" key="3">
    <source>
        <dbReference type="SAM" id="MobiDB-lite"/>
    </source>
</evidence>
<dbReference type="InterPro" id="IPR012677">
    <property type="entry name" value="Nucleotide-bd_a/b_plait_sf"/>
</dbReference>
<dbReference type="Proteomes" id="UP000077051">
    <property type="component" value="Unassembled WGS sequence"/>
</dbReference>
<dbReference type="SMART" id="SM00360">
    <property type="entry name" value="RRM"/>
    <property type="match status" value="1"/>
</dbReference>
<feature type="region of interest" description="Disordered" evidence="3">
    <location>
        <begin position="163"/>
        <end position="229"/>
    </location>
</feature>
<feature type="compositionally biased region" description="Low complexity" evidence="3">
    <location>
        <begin position="39"/>
        <end position="56"/>
    </location>
</feature>
<feature type="compositionally biased region" description="Low complexity" evidence="3">
    <location>
        <begin position="17"/>
        <end position="30"/>
    </location>
</feature>
<comment type="caution">
    <text evidence="5">The sequence shown here is derived from an EMBL/GenBank/DDBJ whole genome shotgun (WGS) entry which is preliminary data.</text>
</comment>
<accession>A0A162TNK7</accession>
<feature type="domain" description="RRM" evidence="4">
    <location>
        <begin position="81"/>
        <end position="158"/>
    </location>
</feature>
<evidence type="ECO:0000313" key="6">
    <source>
        <dbReference type="Proteomes" id="UP000077051"/>
    </source>
</evidence>
<dbReference type="InterPro" id="IPR025715">
    <property type="entry name" value="FoP_C"/>
</dbReference>
<name>A0A162TNK7_MUCCL</name>
<feature type="compositionally biased region" description="Polar residues" evidence="3">
    <location>
        <begin position="220"/>
        <end position="229"/>
    </location>
</feature>
<organism evidence="5 6">
    <name type="scientific">Mucor lusitanicus CBS 277.49</name>
    <dbReference type="NCBI Taxonomy" id="747725"/>
    <lineage>
        <taxon>Eukaryota</taxon>
        <taxon>Fungi</taxon>
        <taxon>Fungi incertae sedis</taxon>
        <taxon>Mucoromycota</taxon>
        <taxon>Mucoromycotina</taxon>
        <taxon>Mucoromycetes</taxon>
        <taxon>Mucorales</taxon>
        <taxon>Mucorineae</taxon>
        <taxon>Mucoraceae</taxon>
        <taxon>Mucor</taxon>
    </lineage>
</organism>
<dbReference type="PROSITE" id="PS50102">
    <property type="entry name" value="RRM"/>
    <property type="match status" value="1"/>
</dbReference>
<dbReference type="InterPro" id="IPR000504">
    <property type="entry name" value="RRM_dom"/>
</dbReference>
<feature type="region of interest" description="Disordered" evidence="3">
    <location>
        <begin position="17"/>
        <end position="78"/>
    </location>
</feature>
<feature type="compositionally biased region" description="Low complexity" evidence="3">
    <location>
        <begin position="163"/>
        <end position="178"/>
    </location>
</feature>
<dbReference type="InterPro" id="IPR035979">
    <property type="entry name" value="RBD_domain_sf"/>
</dbReference>
<dbReference type="Pfam" id="PF13865">
    <property type="entry name" value="FoP_duplication"/>
    <property type="match status" value="1"/>
</dbReference>
<dbReference type="GO" id="GO:0005634">
    <property type="term" value="C:nucleus"/>
    <property type="evidence" value="ECO:0007669"/>
    <property type="project" value="TreeGrafter"/>
</dbReference>
<dbReference type="STRING" id="747725.A0A162TNK7"/>
<dbReference type="PANTHER" id="PTHR19965">
    <property type="entry name" value="RNA AND EXPORT FACTOR BINDING PROTEIN"/>
    <property type="match status" value="1"/>
</dbReference>
<protein>
    <recommendedName>
        <fullName evidence="4">RRM domain-containing protein</fullName>
    </recommendedName>
</protein>
<dbReference type="OrthoDB" id="1049195at2759"/>
<proteinExistence type="predicted"/>
<dbReference type="VEuPathDB" id="FungiDB:MUCCIDRAFT_155168"/>
<dbReference type="GO" id="GO:0006406">
    <property type="term" value="P:mRNA export from nucleus"/>
    <property type="evidence" value="ECO:0007669"/>
    <property type="project" value="TreeGrafter"/>
</dbReference>
<evidence type="ECO:0000313" key="5">
    <source>
        <dbReference type="EMBL" id="OAD05872.1"/>
    </source>
</evidence>
<keyword evidence="1 2" id="KW-0694">RNA-binding</keyword>
<dbReference type="AlphaFoldDB" id="A0A162TNK7"/>
<evidence type="ECO:0000256" key="2">
    <source>
        <dbReference type="PROSITE-ProRule" id="PRU00176"/>
    </source>
</evidence>
<dbReference type="SMART" id="SM01218">
    <property type="entry name" value="FoP_duplication"/>
    <property type="match status" value="1"/>
</dbReference>
<dbReference type="GO" id="GO:0003729">
    <property type="term" value="F:mRNA binding"/>
    <property type="evidence" value="ECO:0007669"/>
    <property type="project" value="TreeGrafter"/>
</dbReference>